<dbReference type="Gene3D" id="2.40.70.10">
    <property type="entry name" value="Acid Proteases"/>
    <property type="match status" value="1"/>
</dbReference>
<evidence type="ECO:0000313" key="2">
    <source>
        <dbReference type="Proteomes" id="UP001153555"/>
    </source>
</evidence>
<evidence type="ECO:0000313" key="1">
    <source>
        <dbReference type="EMBL" id="CAA0812235.1"/>
    </source>
</evidence>
<dbReference type="CDD" id="cd00303">
    <property type="entry name" value="retropepsin_like"/>
    <property type="match status" value="1"/>
</dbReference>
<protein>
    <submittedName>
        <fullName evidence="1">Uncharacterized protein</fullName>
    </submittedName>
</protein>
<organism evidence="1 2">
    <name type="scientific">Striga hermonthica</name>
    <name type="common">Purple witchweed</name>
    <name type="synonym">Buchnera hermonthica</name>
    <dbReference type="NCBI Taxonomy" id="68872"/>
    <lineage>
        <taxon>Eukaryota</taxon>
        <taxon>Viridiplantae</taxon>
        <taxon>Streptophyta</taxon>
        <taxon>Embryophyta</taxon>
        <taxon>Tracheophyta</taxon>
        <taxon>Spermatophyta</taxon>
        <taxon>Magnoliopsida</taxon>
        <taxon>eudicotyledons</taxon>
        <taxon>Gunneridae</taxon>
        <taxon>Pentapetalae</taxon>
        <taxon>asterids</taxon>
        <taxon>lamiids</taxon>
        <taxon>Lamiales</taxon>
        <taxon>Orobanchaceae</taxon>
        <taxon>Buchnereae</taxon>
        <taxon>Striga</taxon>
    </lineage>
</organism>
<dbReference type="AlphaFoldDB" id="A0A9N7R2N9"/>
<dbReference type="OrthoDB" id="1934862at2759"/>
<dbReference type="PANTHER" id="PTHR15503:SF22">
    <property type="entry name" value="TRANSPOSON TY3-I GAG POLYPROTEIN"/>
    <property type="match status" value="1"/>
</dbReference>
<name>A0A9N7R2N9_STRHE</name>
<accession>A0A9N7R2N9</accession>
<gene>
    <name evidence="1" type="ORF">SHERM_13002</name>
</gene>
<dbReference type="Proteomes" id="UP001153555">
    <property type="component" value="Unassembled WGS sequence"/>
</dbReference>
<feature type="non-terminal residue" evidence="1">
    <location>
        <position position="325"/>
    </location>
</feature>
<dbReference type="InterPro" id="IPR021109">
    <property type="entry name" value="Peptidase_aspartic_dom_sf"/>
</dbReference>
<feature type="non-terminal residue" evidence="1">
    <location>
        <position position="1"/>
    </location>
</feature>
<dbReference type="InterPro" id="IPR032567">
    <property type="entry name" value="RTL1-rel"/>
</dbReference>
<dbReference type="EMBL" id="CACSLK010009885">
    <property type="protein sequence ID" value="CAA0812235.1"/>
    <property type="molecule type" value="Genomic_DNA"/>
</dbReference>
<dbReference type="PANTHER" id="PTHR15503">
    <property type="entry name" value="LDOC1 RELATED"/>
    <property type="match status" value="1"/>
</dbReference>
<comment type="caution">
    <text evidence="1">The sequence shown here is derived from an EMBL/GenBank/DDBJ whole genome shotgun (WGS) entry which is preliminary data.</text>
</comment>
<proteinExistence type="predicted"/>
<dbReference type="Pfam" id="PF08284">
    <property type="entry name" value="RVP_2"/>
    <property type="match status" value="1"/>
</dbReference>
<keyword evidence="2" id="KW-1185">Reference proteome</keyword>
<dbReference type="SUPFAM" id="SSF50630">
    <property type="entry name" value="Acid proteases"/>
    <property type="match status" value="1"/>
</dbReference>
<reference evidence="1" key="1">
    <citation type="submission" date="2019-12" db="EMBL/GenBank/DDBJ databases">
        <authorList>
            <person name="Scholes J."/>
        </authorList>
    </citation>
    <scope>NUCLEOTIDE SEQUENCE</scope>
</reference>
<sequence>RPSDSSRPPVLEVKRLSPEEIKRRREKGLCFKCDEKFMPGHQCNQAFVIHFIDNEEPEIEEDWDQEVEIGVPEEEAEILMHAMAGTRGPTTMLLPALVKDRRVVVLVDNGSSHNFINTDLSQKLKFPTMKVEPFEVRVANGEQLKCSEAYRAIPIKFQGVTIKADLYALPLVGPDVVLGVQWLEGLGKMTTDYRMGVMEFDSGEHRVTLKASKDSRAKEFGLKSIERVWHDGGQIFTVEEVGAYASMVEHVSTEYDGPPIFDVYLEDELMDDEVFEEAEIMETEVEGEVPEDWTIELQQSEIRELVRASNHILGESDKEEGRVDG</sequence>